<protein>
    <submittedName>
        <fullName evidence="1">Uncharacterized protein</fullName>
    </submittedName>
</protein>
<dbReference type="AlphaFoldDB" id="A0A0A8YEP0"/>
<sequence>MLLLNKKLFFLAKKELHIFDGRMQSNLLGDSNAFMKIWQIIFKI</sequence>
<accession>A0A0A8YEP0</accession>
<proteinExistence type="predicted"/>
<reference evidence="1" key="2">
    <citation type="journal article" date="2015" name="Data Brief">
        <title>Shoot transcriptome of the giant reed, Arundo donax.</title>
        <authorList>
            <person name="Barrero R.A."/>
            <person name="Guerrero F.D."/>
            <person name="Moolhuijzen P."/>
            <person name="Goolsby J.A."/>
            <person name="Tidwell J."/>
            <person name="Bellgard S.E."/>
            <person name="Bellgard M.I."/>
        </authorList>
    </citation>
    <scope>NUCLEOTIDE SEQUENCE</scope>
    <source>
        <tissue evidence="1">Shoot tissue taken approximately 20 cm above the soil surface</tissue>
    </source>
</reference>
<reference evidence="1" key="1">
    <citation type="submission" date="2014-09" db="EMBL/GenBank/DDBJ databases">
        <authorList>
            <person name="Magalhaes I.L.F."/>
            <person name="Oliveira U."/>
            <person name="Santos F.R."/>
            <person name="Vidigal T.H.D.A."/>
            <person name="Brescovit A.D."/>
            <person name="Santos A.J."/>
        </authorList>
    </citation>
    <scope>NUCLEOTIDE SEQUENCE</scope>
    <source>
        <tissue evidence="1">Shoot tissue taken approximately 20 cm above the soil surface</tissue>
    </source>
</reference>
<organism evidence="1">
    <name type="scientific">Arundo donax</name>
    <name type="common">Giant reed</name>
    <name type="synonym">Donax arundinaceus</name>
    <dbReference type="NCBI Taxonomy" id="35708"/>
    <lineage>
        <taxon>Eukaryota</taxon>
        <taxon>Viridiplantae</taxon>
        <taxon>Streptophyta</taxon>
        <taxon>Embryophyta</taxon>
        <taxon>Tracheophyta</taxon>
        <taxon>Spermatophyta</taxon>
        <taxon>Magnoliopsida</taxon>
        <taxon>Liliopsida</taxon>
        <taxon>Poales</taxon>
        <taxon>Poaceae</taxon>
        <taxon>PACMAD clade</taxon>
        <taxon>Arundinoideae</taxon>
        <taxon>Arundineae</taxon>
        <taxon>Arundo</taxon>
    </lineage>
</organism>
<dbReference type="EMBL" id="GBRH01273787">
    <property type="protein sequence ID" value="JAD24108.1"/>
    <property type="molecule type" value="Transcribed_RNA"/>
</dbReference>
<evidence type="ECO:0000313" key="1">
    <source>
        <dbReference type="EMBL" id="JAD24108.1"/>
    </source>
</evidence>
<name>A0A0A8YEP0_ARUDO</name>